<organism evidence="1 2">
    <name type="scientific">Dovyalis caffra</name>
    <dbReference type="NCBI Taxonomy" id="77055"/>
    <lineage>
        <taxon>Eukaryota</taxon>
        <taxon>Viridiplantae</taxon>
        <taxon>Streptophyta</taxon>
        <taxon>Embryophyta</taxon>
        <taxon>Tracheophyta</taxon>
        <taxon>Spermatophyta</taxon>
        <taxon>Magnoliopsida</taxon>
        <taxon>eudicotyledons</taxon>
        <taxon>Gunneridae</taxon>
        <taxon>Pentapetalae</taxon>
        <taxon>rosids</taxon>
        <taxon>fabids</taxon>
        <taxon>Malpighiales</taxon>
        <taxon>Salicaceae</taxon>
        <taxon>Flacourtieae</taxon>
        <taxon>Dovyalis</taxon>
    </lineage>
</organism>
<name>A0AAV1RBV6_9ROSI</name>
<gene>
    <name evidence="1" type="ORF">DCAF_LOCUS7605</name>
</gene>
<accession>A0AAV1RBV6</accession>
<sequence>MINKREEKKGVSVNRPIKRRKRGCECQSIDRREARKKLKPNCCGDKSGVAIPGITRSLLYLAIPKSLGHAMKTLCSDKWRARYNHARKIVEDSEDA</sequence>
<dbReference type="AlphaFoldDB" id="A0AAV1RBV6"/>
<reference evidence="1 2" key="1">
    <citation type="submission" date="2024-01" db="EMBL/GenBank/DDBJ databases">
        <authorList>
            <person name="Waweru B."/>
        </authorList>
    </citation>
    <scope>NUCLEOTIDE SEQUENCE [LARGE SCALE GENOMIC DNA]</scope>
</reference>
<dbReference type="EMBL" id="CAWUPB010000913">
    <property type="protein sequence ID" value="CAK7329841.1"/>
    <property type="molecule type" value="Genomic_DNA"/>
</dbReference>
<comment type="caution">
    <text evidence="1">The sequence shown here is derived from an EMBL/GenBank/DDBJ whole genome shotgun (WGS) entry which is preliminary data.</text>
</comment>
<proteinExistence type="predicted"/>
<evidence type="ECO:0000313" key="1">
    <source>
        <dbReference type="EMBL" id="CAK7329841.1"/>
    </source>
</evidence>
<keyword evidence="2" id="KW-1185">Reference proteome</keyword>
<protein>
    <submittedName>
        <fullName evidence="1">Uncharacterized protein</fullName>
    </submittedName>
</protein>
<dbReference type="Proteomes" id="UP001314170">
    <property type="component" value="Unassembled WGS sequence"/>
</dbReference>
<evidence type="ECO:0000313" key="2">
    <source>
        <dbReference type="Proteomes" id="UP001314170"/>
    </source>
</evidence>